<gene>
    <name evidence="2" type="ORF">LAZ67_11002089</name>
</gene>
<feature type="compositionally biased region" description="Basic and acidic residues" evidence="1">
    <location>
        <begin position="93"/>
        <end position="105"/>
    </location>
</feature>
<reference evidence="2 3" key="1">
    <citation type="submission" date="2022-01" db="EMBL/GenBank/DDBJ databases">
        <title>A chromosomal length assembly of Cordylochernes scorpioides.</title>
        <authorList>
            <person name="Zeh D."/>
            <person name="Zeh J."/>
        </authorList>
    </citation>
    <scope>NUCLEOTIDE SEQUENCE [LARGE SCALE GENOMIC DNA]</scope>
    <source>
        <strain evidence="2">IN4F17</strain>
        <tissue evidence="2">Whole Body</tissue>
    </source>
</reference>
<keyword evidence="3" id="KW-1185">Reference proteome</keyword>
<organism evidence="2 3">
    <name type="scientific">Cordylochernes scorpioides</name>
    <dbReference type="NCBI Taxonomy" id="51811"/>
    <lineage>
        <taxon>Eukaryota</taxon>
        <taxon>Metazoa</taxon>
        <taxon>Ecdysozoa</taxon>
        <taxon>Arthropoda</taxon>
        <taxon>Chelicerata</taxon>
        <taxon>Arachnida</taxon>
        <taxon>Pseudoscorpiones</taxon>
        <taxon>Cheliferoidea</taxon>
        <taxon>Chernetidae</taxon>
        <taxon>Cordylochernes</taxon>
    </lineage>
</organism>
<proteinExistence type="predicted"/>
<dbReference type="Proteomes" id="UP001235939">
    <property type="component" value="Chromosome 11"/>
</dbReference>
<sequence>MEKRYQATEESSVTWGAAQTLCLTGENFQKDSPSNMLRLRFQTDHIIEMVGFNATVESEAKRGLDLLQAGEPKLARDVKQADATIGAWTSQDVPREPRDSARTPHEACQPRLQPADGVFRWKVAMEVVQDKPRTRLLAARARPISDRPRVKGDHLAMARFSSPIRWEATVFLVVMVQPRTVSDSDVQENPRGESVRCFQEPHQSPQLFVKLTATPEDMRTLRRSGARAQTERRP</sequence>
<accession>A0ABY6KZG3</accession>
<evidence type="ECO:0000313" key="3">
    <source>
        <dbReference type="Proteomes" id="UP001235939"/>
    </source>
</evidence>
<feature type="region of interest" description="Disordered" evidence="1">
    <location>
        <begin position="89"/>
        <end position="108"/>
    </location>
</feature>
<evidence type="ECO:0000313" key="2">
    <source>
        <dbReference type="EMBL" id="UYV74093.1"/>
    </source>
</evidence>
<feature type="region of interest" description="Disordered" evidence="1">
    <location>
        <begin position="215"/>
        <end position="234"/>
    </location>
</feature>
<name>A0ABY6KZG3_9ARAC</name>
<protein>
    <submittedName>
        <fullName evidence="2">Uncharacterized protein</fullName>
    </submittedName>
</protein>
<evidence type="ECO:0000256" key="1">
    <source>
        <dbReference type="SAM" id="MobiDB-lite"/>
    </source>
</evidence>
<dbReference type="EMBL" id="CP092873">
    <property type="protein sequence ID" value="UYV74093.1"/>
    <property type="molecule type" value="Genomic_DNA"/>
</dbReference>